<dbReference type="InterPro" id="IPR048381">
    <property type="entry name" value="GDH_C"/>
</dbReference>
<dbReference type="InterPro" id="IPR049058">
    <property type="entry name" value="NAD_Glu_DH_HM2"/>
</dbReference>
<dbReference type="InterPro" id="IPR028971">
    <property type="entry name" value="NAD-GDH_cat"/>
</dbReference>
<dbReference type="InterPro" id="IPR007780">
    <property type="entry name" value="NAD_Glu_DH_bac"/>
</dbReference>
<dbReference type="Gene3D" id="3.40.50.720">
    <property type="entry name" value="NAD(P)-binding Rossmann-like Domain"/>
    <property type="match status" value="1"/>
</dbReference>
<dbReference type="InterPro" id="IPR024727">
    <property type="entry name" value="NAD_Glu_DH_N_ACT1"/>
</dbReference>
<evidence type="ECO:0000259" key="4">
    <source>
        <dbReference type="Pfam" id="PF21075"/>
    </source>
</evidence>
<keyword evidence="7" id="KW-0560">Oxidoreductase</keyword>
<dbReference type="EMBL" id="JACBZX010000001">
    <property type="protein sequence ID" value="NYG37492.1"/>
    <property type="molecule type" value="Genomic_DNA"/>
</dbReference>
<dbReference type="PANTHER" id="PTHR43403">
    <property type="entry name" value="NAD-SPECIFIC GLUTAMATE DEHYDROGENASE"/>
    <property type="match status" value="1"/>
</dbReference>
<dbReference type="PIRSF" id="PIRSF036761">
    <property type="entry name" value="GDH_Mll4104"/>
    <property type="match status" value="1"/>
</dbReference>
<evidence type="ECO:0000313" key="7">
    <source>
        <dbReference type="EMBL" id="NYG37492.1"/>
    </source>
</evidence>
<accession>A0A852X2D2</accession>
<dbReference type="SUPFAM" id="SSF51735">
    <property type="entry name" value="NAD(P)-binding Rossmann-fold domains"/>
    <property type="match status" value="1"/>
</dbReference>
<gene>
    <name evidence="7" type="ORF">BJY28_001961</name>
</gene>
<evidence type="ECO:0000259" key="6">
    <source>
        <dbReference type="Pfam" id="PF21077"/>
    </source>
</evidence>
<dbReference type="Pfam" id="PF21078">
    <property type="entry name" value="GDH_HM3"/>
    <property type="match status" value="1"/>
</dbReference>
<dbReference type="SUPFAM" id="SSF53223">
    <property type="entry name" value="Aminoacid dehydrogenase-like, N-terminal domain"/>
    <property type="match status" value="1"/>
</dbReference>
<feature type="domain" description="NAD-glutamate dehydrogenase catalytic" evidence="2">
    <location>
        <begin position="715"/>
        <end position="1211"/>
    </location>
</feature>
<dbReference type="GO" id="GO:0004352">
    <property type="term" value="F:glutamate dehydrogenase (NAD+) activity"/>
    <property type="evidence" value="ECO:0007669"/>
    <property type="project" value="UniProtKB-EC"/>
</dbReference>
<dbReference type="Pfam" id="PF21074">
    <property type="entry name" value="GDH_C"/>
    <property type="match status" value="1"/>
</dbReference>
<dbReference type="EC" id="1.4.1.2" evidence="7"/>
<name>A0A852X2D2_9MICO</name>
<feature type="domain" description="NAD-glutamate dehydrogenase N-terminal ACT1" evidence="4">
    <location>
        <begin position="27"/>
        <end position="151"/>
    </location>
</feature>
<dbReference type="Proteomes" id="UP000592181">
    <property type="component" value="Unassembled WGS sequence"/>
</dbReference>
<feature type="region of interest" description="Disordered" evidence="1">
    <location>
        <begin position="1"/>
        <end position="24"/>
    </location>
</feature>
<dbReference type="RefSeq" id="WP_179462852.1">
    <property type="nucleotide sequence ID" value="NZ_JACBZX010000001.1"/>
</dbReference>
<evidence type="ECO:0000259" key="2">
    <source>
        <dbReference type="Pfam" id="PF05088"/>
    </source>
</evidence>
<dbReference type="PANTHER" id="PTHR43403:SF1">
    <property type="entry name" value="NAD-SPECIFIC GLUTAMATE DEHYDROGENASE"/>
    <property type="match status" value="1"/>
</dbReference>
<proteinExistence type="predicted"/>
<dbReference type="InterPro" id="IPR049059">
    <property type="entry name" value="NAD_Glu_DH_HM1"/>
</dbReference>
<dbReference type="InterPro" id="IPR049062">
    <property type="entry name" value="NAD_Glu_DH_ACT2"/>
</dbReference>
<evidence type="ECO:0000256" key="1">
    <source>
        <dbReference type="SAM" id="MobiDB-lite"/>
    </source>
</evidence>
<dbReference type="InterPro" id="IPR046346">
    <property type="entry name" value="Aminoacid_DH-like_N_sf"/>
</dbReference>
<dbReference type="Pfam" id="PF05088">
    <property type="entry name" value="Bac_GDH_CD"/>
    <property type="match status" value="1"/>
</dbReference>
<keyword evidence="8" id="KW-1185">Reference proteome</keyword>
<organism evidence="7 8">
    <name type="scientific">Janibacter alkaliphilus</name>
    <dbReference type="NCBI Taxonomy" id="1069963"/>
    <lineage>
        <taxon>Bacteria</taxon>
        <taxon>Bacillati</taxon>
        <taxon>Actinomycetota</taxon>
        <taxon>Actinomycetes</taxon>
        <taxon>Micrococcales</taxon>
        <taxon>Intrasporangiaceae</taxon>
        <taxon>Janibacter</taxon>
    </lineage>
</organism>
<dbReference type="Pfam" id="PF21076">
    <property type="entry name" value="GDH_ACT2"/>
    <property type="match status" value="1"/>
</dbReference>
<dbReference type="GO" id="GO:0006538">
    <property type="term" value="P:L-glutamate catabolic process"/>
    <property type="evidence" value="ECO:0007669"/>
    <property type="project" value="InterPro"/>
</dbReference>
<dbReference type="GO" id="GO:0004069">
    <property type="term" value="F:L-aspartate:2-oxoglutarate aminotransferase activity"/>
    <property type="evidence" value="ECO:0007669"/>
    <property type="project" value="InterPro"/>
</dbReference>
<evidence type="ECO:0000259" key="5">
    <source>
        <dbReference type="Pfam" id="PF21076"/>
    </source>
</evidence>
<comment type="caution">
    <text evidence="7">The sequence shown here is derived from an EMBL/GenBank/DDBJ whole genome shotgun (WGS) entry which is preliminary data.</text>
</comment>
<feature type="domain" description="NAD-glutamate dehydrogenase ACT3" evidence="6">
    <location>
        <begin position="530"/>
        <end position="604"/>
    </location>
</feature>
<reference evidence="7 8" key="1">
    <citation type="submission" date="2020-07" db="EMBL/GenBank/DDBJ databases">
        <title>Sequencing the genomes of 1000 actinobacteria strains.</title>
        <authorList>
            <person name="Klenk H.-P."/>
        </authorList>
    </citation>
    <scope>NUCLEOTIDE SEQUENCE [LARGE SCALE GENOMIC DNA]</scope>
    <source>
        <strain evidence="7 8">DSM 24723</strain>
    </source>
</reference>
<dbReference type="Pfam" id="PF21073">
    <property type="entry name" value="GDH_HM1"/>
    <property type="match status" value="1"/>
</dbReference>
<protein>
    <submittedName>
        <fullName evidence="7">Glutamate dehydrogenase</fullName>
        <ecNumber evidence="7">1.4.1.2</ecNumber>
    </submittedName>
</protein>
<evidence type="ECO:0000313" key="8">
    <source>
        <dbReference type="Proteomes" id="UP000592181"/>
    </source>
</evidence>
<sequence length="1599" mass="175869">MAQPPAETARDDEGAATAASGEPDPAFVARYTRHVADDLLADTGAESLAAMARVHREMARSRPDGQTLVAVDDGVLHIVTDDRPFLVDSVLGALAHDGVDVGLMLHPRFVVRRDEHGTLTQILDEEPEAGQGESWIRIAVDPAVDPEQLRQRVVGVLADVRAAVDDWQPMRRSIIELADRLPEDTRIGTADERDAAASFLRWLAEDHLTFLGCRDHVVEIGPEGPTVRALPGTGMGVLRDDDAAEAITPLALGEEHRQEVEHPVTVGKSEQVLAVHRVTHPDLVAVRYHDAGRLIERRYAGQFSSTAYTSSVLTIPLVADKVRAILDEGGWSTRSHSGAIVMRLLETFPRDELFQAPLDHLRHVVTRILQLANQLRTAVFLRRDPGGRFVTALVYLPRERYTTSVRRQVEHLLRGATGADRVTFTAHVSDEPLARLYYVLRSSDGAVTMPDAAAEERLDDDIADAARTWEDRLHRTAARLVGDTEARRLVLPWRGGFPVDYEEDFDAAQTLADLKNLARLGDGPDEERFACALYDPRRGHGGGDDPAVRRFKLFSIDTPTLTDVMPVFRDLGVDVIDEEPYLLRRTDGVEVGIYDFSLRVDDPGLWEQYSHEQLRELVESTLTAVWRGQAESDGLNALVIRAGLSWREVALVRALVAYLRQTGVTWGTRSLISALVENHGIARDLVALFEARFDPETGGTGPARATAEQEVLDRIEAALEEVASLDHDRILRALVGLVQAVIRTSYFVRDAQGRPLPRMSFKLLPERVPDLRKPHPAFEIWVHSPQVEGVHLRFGAVARGGLRWSDRRDDFRTEILGLVKAQLVKNVVIVPTGSKGGFYAKQLPDPAEGREAYQDAGRAAYRSFISGLLDITDNRVEGQVVPPAQVVRHDGDDPYLVVAADKGTATFSDLANEVSQEYGFWLDDAFASGGSIGYDHKAMGITARGAWESVRRHFREMGHDTQTEDFTVAGIGDMSGDVFGNGMLLSEHIRLVAAFDHRHVFVDPDPDAATSFAERQRLFGLERSTWEDYDASLISAGGGVWSRSLKRIEISPQMRAALGLAEEVTELTPSELIHEILQAPVDLLWFGGIGTYVRSAGESDSEVGDRANDAVRVQGSQLRAKVVGEGGNLGVTQPGRIEAAEAGVRINTDAIDNSAGVDTSDHEVNIKILLGQAKADGALDEPGRVELLESMTEEVADQVLRDNYEQNVLLGNARAQQGSMLGVHTRFMHSLEERGLLERELEDLPSDAELAERVKDGRGLSSPELAVLLAYAKIALSGELLDSDLPDDPATAQHLSGYFPQPVRERFGGDIEAHPLRREIIATSIANDLVNRGGITFVYRATEETAARPAEVTRAYLVAREIFGLSEYVAQVEALDTQVPTELQTHLYLEFRRLLDRACRWFLAARPGRLDIAAEIERLGPAVRVLAPRLPEMLCGDEAERLSEDVAELVDAGVPSELARWSCALLDLYSVLDITDLAHETGEDPMEVARVYYTVSEAFGVDALLNAVSSLPREELWDGMARGALREDLYATLESLTSSVLAHSPDAGGDAQDRLQRWSADHEESVGRATTAIASIRRLDTQSIASLSVALRTLRSVTR</sequence>
<evidence type="ECO:0000259" key="3">
    <source>
        <dbReference type="Pfam" id="PF21074"/>
    </source>
</evidence>
<dbReference type="Pfam" id="PF21075">
    <property type="entry name" value="GDH_ACT1"/>
    <property type="match status" value="1"/>
</dbReference>
<feature type="domain" description="NAD-specific glutamate dehydrogenase C-terminal" evidence="3">
    <location>
        <begin position="1257"/>
        <end position="1595"/>
    </location>
</feature>
<dbReference type="Pfam" id="PF21079">
    <property type="entry name" value="GDH_HM2"/>
    <property type="match status" value="1"/>
</dbReference>
<dbReference type="InterPro" id="IPR049064">
    <property type="entry name" value="NAD_Glu_DH_ACT3"/>
</dbReference>
<dbReference type="InterPro" id="IPR036291">
    <property type="entry name" value="NAD(P)-bd_dom_sf"/>
</dbReference>
<dbReference type="InterPro" id="IPR049056">
    <property type="entry name" value="NAD_Glu_DH_HM3"/>
</dbReference>
<dbReference type="Pfam" id="PF21077">
    <property type="entry name" value="GDH_ACT3"/>
    <property type="match status" value="1"/>
</dbReference>
<feature type="domain" description="NAD-glutamate dehydrogenase ACT2" evidence="5">
    <location>
        <begin position="379"/>
        <end position="470"/>
    </location>
</feature>